<evidence type="ECO:0000313" key="10">
    <source>
        <dbReference type="Proteomes" id="UP000641588"/>
    </source>
</evidence>
<dbReference type="RefSeq" id="WP_171651156.1">
    <property type="nucleotide sequence ID" value="NZ_WHOD01000027.1"/>
</dbReference>
<feature type="transmembrane region" description="Helical" evidence="7">
    <location>
        <begin position="77"/>
        <end position="96"/>
    </location>
</feature>
<evidence type="ECO:0000313" key="9">
    <source>
        <dbReference type="EMBL" id="NOU92956.1"/>
    </source>
</evidence>
<protein>
    <submittedName>
        <fullName evidence="9">Exopolysaccharide biosynthesis polyprenyl glycosylphosphotransferase</fullName>
    </submittedName>
</protein>
<evidence type="ECO:0000256" key="5">
    <source>
        <dbReference type="ARBA" id="ARBA00022989"/>
    </source>
</evidence>
<gene>
    <name evidence="9" type="ORF">GC093_06865</name>
</gene>
<dbReference type="Gene3D" id="3.40.50.720">
    <property type="entry name" value="NAD(P)-binding Rossmann-like Domain"/>
    <property type="match status" value="1"/>
</dbReference>
<keyword evidence="3" id="KW-0808">Transferase</keyword>
<evidence type="ECO:0000256" key="3">
    <source>
        <dbReference type="ARBA" id="ARBA00022679"/>
    </source>
</evidence>
<proteinExistence type="inferred from homology"/>
<dbReference type="InterPro" id="IPR003362">
    <property type="entry name" value="Bact_transf"/>
</dbReference>
<dbReference type="Proteomes" id="UP000641588">
    <property type="component" value="Unassembled WGS sequence"/>
</dbReference>
<comment type="similarity">
    <text evidence="2">Belongs to the bacterial sugar transferase family.</text>
</comment>
<evidence type="ECO:0000256" key="4">
    <source>
        <dbReference type="ARBA" id="ARBA00022692"/>
    </source>
</evidence>
<organism evidence="9 10">
    <name type="scientific">Paenibacillus foliorum</name>
    <dbReference type="NCBI Taxonomy" id="2654974"/>
    <lineage>
        <taxon>Bacteria</taxon>
        <taxon>Bacillati</taxon>
        <taxon>Bacillota</taxon>
        <taxon>Bacilli</taxon>
        <taxon>Bacillales</taxon>
        <taxon>Paenibacillaceae</taxon>
        <taxon>Paenibacillus</taxon>
    </lineage>
</organism>
<dbReference type="SUPFAM" id="SSF51735">
    <property type="entry name" value="NAD(P)-binding Rossmann-fold domains"/>
    <property type="match status" value="1"/>
</dbReference>
<dbReference type="Pfam" id="PF13727">
    <property type="entry name" value="CoA_binding_3"/>
    <property type="match status" value="1"/>
</dbReference>
<evidence type="ECO:0000259" key="8">
    <source>
        <dbReference type="Pfam" id="PF02397"/>
    </source>
</evidence>
<keyword evidence="10" id="KW-1185">Reference proteome</keyword>
<dbReference type="InterPro" id="IPR017475">
    <property type="entry name" value="EPS_sugar_tfrase"/>
</dbReference>
<dbReference type="PANTHER" id="PTHR30576">
    <property type="entry name" value="COLANIC BIOSYNTHESIS UDP-GLUCOSE LIPID CARRIER TRANSFERASE"/>
    <property type="match status" value="1"/>
</dbReference>
<comment type="subcellular location">
    <subcellularLocation>
        <location evidence="1">Membrane</location>
        <topology evidence="1">Multi-pass membrane protein</topology>
    </subcellularLocation>
</comment>
<feature type="transmembrane region" description="Helical" evidence="7">
    <location>
        <begin position="308"/>
        <end position="332"/>
    </location>
</feature>
<dbReference type="NCBIfam" id="TIGR03025">
    <property type="entry name" value="EPS_sugtrans"/>
    <property type="match status" value="1"/>
</dbReference>
<comment type="caution">
    <text evidence="9">The sequence shown here is derived from an EMBL/GenBank/DDBJ whole genome shotgun (WGS) entry which is preliminary data.</text>
</comment>
<dbReference type="GO" id="GO:0016780">
    <property type="term" value="F:phosphotransferase activity, for other substituted phosphate groups"/>
    <property type="evidence" value="ECO:0007669"/>
    <property type="project" value="TreeGrafter"/>
</dbReference>
<evidence type="ECO:0000256" key="6">
    <source>
        <dbReference type="ARBA" id="ARBA00023136"/>
    </source>
</evidence>
<dbReference type="AlphaFoldDB" id="A0A972GYL7"/>
<keyword evidence="5 7" id="KW-1133">Transmembrane helix</keyword>
<dbReference type="EMBL" id="WHOD01000027">
    <property type="protein sequence ID" value="NOU92956.1"/>
    <property type="molecule type" value="Genomic_DNA"/>
</dbReference>
<evidence type="ECO:0000256" key="7">
    <source>
        <dbReference type="SAM" id="Phobius"/>
    </source>
</evidence>
<dbReference type="PANTHER" id="PTHR30576:SF0">
    <property type="entry name" value="UNDECAPRENYL-PHOSPHATE N-ACETYLGALACTOSAMINYL 1-PHOSPHATE TRANSFERASE-RELATED"/>
    <property type="match status" value="1"/>
</dbReference>
<feature type="transmembrane region" description="Helical" evidence="7">
    <location>
        <begin position="142"/>
        <end position="161"/>
    </location>
</feature>
<accession>A0A972GYL7</accession>
<dbReference type="GO" id="GO:0016020">
    <property type="term" value="C:membrane"/>
    <property type="evidence" value="ECO:0007669"/>
    <property type="project" value="UniProtKB-SubCell"/>
</dbReference>
<feature type="domain" description="Bacterial sugar transferase" evidence="8">
    <location>
        <begin position="306"/>
        <end position="494"/>
    </location>
</feature>
<sequence length="499" mass="57585">MNYSYATQKNKKEHFIPTMEINKKLGTKKMYSFFLATVFIALEALVIALLYFYLYEYRIGQEFDRDIVFWDMASPRFVNYSIFFVISSIIYIYFMYRYKIFRFRSQSGLADEIFKVAKAYSVSLLITIGVSFLLKYTDLSRIVIASYWIAAIISSSIVRSIKRFIYIKLAKEGILSKNVVIVGAGKFGKSLMEELSTYKYLGYHIIGFVDDNEQDDFEQYKNLGPISKLNEILKNNLIEEIIITIPSERELVNKLITDLRKLDINIKIIPDLYNLVMSTVQIGNINSLPVVTLVKTPMRGLGLFAKRIMDIIAASILIIFISPIYVLTAIAIKLDSKGSIIYKQQRIGRNGKTFSMLKFRSMVSDADVLLKKLKNKNEIDGIAFKMKDDPRITKVGKFIRKYSIDELPQLFNVLIGNMSLVGPRPPLPHEVERYGDWEWRRLEVLPGITGLWQVSGRSDLSFQQWMSLDIYYIENWSIAFDIKILMKTIPVVLKGEGAY</sequence>
<evidence type="ECO:0000256" key="2">
    <source>
        <dbReference type="ARBA" id="ARBA00006464"/>
    </source>
</evidence>
<dbReference type="Pfam" id="PF02397">
    <property type="entry name" value="Bac_transf"/>
    <property type="match status" value="1"/>
</dbReference>
<reference evidence="9" key="1">
    <citation type="submission" date="2019-10" db="EMBL/GenBank/DDBJ databases">
        <title>Description of Paenibacillus glebae sp. nov.</title>
        <authorList>
            <person name="Carlier A."/>
            <person name="Qi S."/>
        </authorList>
    </citation>
    <scope>NUCLEOTIDE SEQUENCE</scope>
    <source>
        <strain evidence="9">LMG 31456</strain>
    </source>
</reference>
<dbReference type="InterPro" id="IPR036291">
    <property type="entry name" value="NAD(P)-bd_dom_sf"/>
</dbReference>
<keyword evidence="4 7" id="KW-0812">Transmembrane</keyword>
<name>A0A972GYL7_9BACL</name>
<keyword evidence="6 7" id="KW-0472">Membrane</keyword>
<evidence type="ECO:0000256" key="1">
    <source>
        <dbReference type="ARBA" id="ARBA00004141"/>
    </source>
</evidence>
<feature type="transmembrane region" description="Helical" evidence="7">
    <location>
        <begin position="117"/>
        <end position="136"/>
    </location>
</feature>
<feature type="transmembrane region" description="Helical" evidence="7">
    <location>
        <begin position="33"/>
        <end position="54"/>
    </location>
</feature>